<accession>A0A8S4QZC9</accession>
<sequence length="77" mass="8744">MYRDAKSPTIKPPRRDDFDAVVSTVNLLVGGPGFGSPVEKDWGYDFCIFTDLYWWEAGPGYTTVKMPRRKRLAMGVI</sequence>
<proteinExistence type="predicted"/>
<name>A0A8S4QZC9_9NEOP</name>
<keyword evidence="2" id="KW-1185">Reference proteome</keyword>
<dbReference type="EMBL" id="CAKXAJ010023810">
    <property type="protein sequence ID" value="CAH2228109.1"/>
    <property type="molecule type" value="Genomic_DNA"/>
</dbReference>
<evidence type="ECO:0000313" key="2">
    <source>
        <dbReference type="Proteomes" id="UP000838756"/>
    </source>
</evidence>
<gene>
    <name evidence="1" type="primary">jg24931</name>
    <name evidence="1" type="ORF">PAEG_LOCUS8211</name>
</gene>
<protein>
    <submittedName>
        <fullName evidence="1">Jg24931 protein</fullName>
    </submittedName>
</protein>
<reference evidence="1" key="1">
    <citation type="submission" date="2022-03" db="EMBL/GenBank/DDBJ databases">
        <authorList>
            <person name="Lindestad O."/>
        </authorList>
    </citation>
    <scope>NUCLEOTIDE SEQUENCE</scope>
</reference>
<dbReference type="Proteomes" id="UP000838756">
    <property type="component" value="Unassembled WGS sequence"/>
</dbReference>
<evidence type="ECO:0000313" key="1">
    <source>
        <dbReference type="EMBL" id="CAH2228109.1"/>
    </source>
</evidence>
<comment type="caution">
    <text evidence="1">The sequence shown here is derived from an EMBL/GenBank/DDBJ whole genome shotgun (WGS) entry which is preliminary data.</text>
</comment>
<dbReference type="AlphaFoldDB" id="A0A8S4QZC9"/>
<organism evidence="1 2">
    <name type="scientific">Pararge aegeria aegeria</name>
    <dbReference type="NCBI Taxonomy" id="348720"/>
    <lineage>
        <taxon>Eukaryota</taxon>
        <taxon>Metazoa</taxon>
        <taxon>Ecdysozoa</taxon>
        <taxon>Arthropoda</taxon>
        <taxon>Hexapoda</taxon>
        <taxon>Insecta</taxon>
        <taxon>Pterygota</taxon>
        <taxon>Neoptera</taxon>
        <taxon>Endopterygota</taxon>
        <taxon>Lepidoptera</taxon>
        <taxon>Glossata</taxon>
        <taxon>Ditrysia</taxon>
        <taxon>Papilionoidea</taxon>
        <taxon>Nymphalidae</taxon>
        <taxon>Satyrinae</taxon>
        <taxon>Satyrini</taxon>
        <taxon>Parargina</taxon>
        <taxon>Pararge</taxon>
    </lineage>
</organism>